<evidence type="ECO:0000256" key="5">
    <source>
        <dbReference type="PIRSR" id="PIRSR602401-1"/>
    </source>
</evidence>
<evidence type="ECO:0000256" key="2">
    <source>
        <dbReference type="ARBA" id="ARBA00022723"/>
    </source>
</evidence>
<dbReference type="InterPro" id="IPR050121">
    <property type="entry name" value="Cytochrome_P450_monoxygenase"/>
</dbReference>
<dbReference type="InterPro" id="IPR001128">
    <property type="entry name" value="Cyt_P450"/>
</dbReference>
<dbReference type="InterPro" id="IPR017972">
    <property type="entry name" value="Cyt_P450_CS"/>
</dbReference>
<accession>A0A2T9Z0I1</accession>
<dbReference type="InterPro" id="IPR002401">
    <property type="entry name" value="Cyt_P450_E_grp-I"/>
</dbReference>
<name>A0A2T9Z0I1_9FUNG</name>
<feature type="binding site" description="axial binding residue" evidence="5">
    <location>
        <position position="448"/>
    </location>
    <ligand>
        <name>heme</name>
        <dbReference type="ChEBI" id="CHEBI:30413"/>
    </ligand>
    <ligandPart>
        <name>Fe</name>
        <dbReference type="ChEBI" id="CHEBI:18248"/>
    </ligandPart>
</feature>
<organism evidence="7 8">
    <name type="scientific">Smittium simulii</name>
    <dbReference type="NCBI Taxonomy" id="133385"/>
    <lineage>
        <taxon>Eukaryota</taxon>
        <taxon>Fungi</taxon>
        <taxon>Fungi incertae sedis</taxon>
        <taxon>Zoopagomycota</taxon>
        <taxon>Kickxellomycotina</taxon>
        <taxon>Harpellomycetes</taxon>
        <taxon>Harpellales</taxon>
        <taxon>Legeriomycetaceae</taxon>
        <taxon>Smittium</taxon>
    </lineage>
</organism>
<keyword evidence="6" id="KW-0503">Monooxygenase</keyword>
<dbReference type="Gene3D" id="1.10.630.10">
    <property type="entry name" value="Cytochrome P450"/>
    <property type="match status" value="1"/>
</dbReference>
<evidence type="ECO:0000256" key="4">
    <source>
        <dbReference type="ARBA" id="ARBA00023004"/>
    </source>
</evidence>
<dbReference type="GO" id="GO:0004497">
    <property type="term" value="F:monooxygenase activity"/>
    <property type="evidence" value="ECO:0007669"/>
    <property type="project" value="UniProtKB-KW"/>
</dbReference>
<evidence type="ECO:0000256" key="6">
    <source>
        <dbReference type="RuleBase" id="RU000461"/>
    </source>
</evidence>
<dbReference type="OrthoDB" id="3934656at2759"/>
<dbReference type="GO" id="GO:0005506">
    <property type="term" value="F:iron ion binding"/>
    <property type="evidence" value="ECO:0007669"/>
    <property type="project" value="InterPro"/>
</dbReference>
<dbReference type="EMBL" id="MBFR01000004">
    <property type="protein sequence ID" value="PVU98034.1"/>
    <property type="molecule type" value="Genomic_DNA"/>
</dbReference>
<dbReference type="InterPro" id="IPR036396">
    <property type="entry name" value="Cyt_P450_sf"/>
</dbReference>
<reference evidence="7 8" key="1">
    <citation type="journal article" date="2018" name="MBio">
        <title>Comparative Genomics Reveals the Core Gene Toolbox for the Fungus-Insect Symbiosis.</title>
        <authorList>
            <person name="Wang Y."/>
            <person name="Stata M."/>
            <person name="Wang W."/>
            <person name="Stajich J.E."/>
            <person name="White M.M."/>
            <person name="Moncalvo J.M."/>
        </authorList>
    </citation>
    <scope>NUCLEOTIDE SEQUENCE [LARGE SCALE GENOMIC DNA]</scope>
    <source>
        <strain evidence="7 8">SWE-8-4</strain>
    </source>
</reference>
<dbReference type="SUPFAM" id="SSF48264">
    <property type="entry name" value="Cytochrome P450"/>
    <property type="match status" value="1"/>
</dbReference>
<evidence type="ECO:0000313" key="7">
    <source>
        <dbReference type="EMBL" id="PVU98034.1"/>
    </source>
</evidence>
<dbReference type="GO" id="GO:0016705">
    <property type="term" value="F:oxidoreductase activity, acting on paired donors, with incorporation or reduction of molecular oxygen"/>
    <property type="evidence" value="ECO:0007669"/>
    <property type="project" value="InterPro"/>
</dbReference>
<dbReference type="PROSITE" id="PS00086">
    <property type="entry name" value="CYTOCHROME_P450"/>
    <property type="match status" value="1"/>
</dbReference>
<dbReference type="Proteomes" id="UP000245383">
    <property type="component" value="Unassembled WGS sequence"/>
</dbReference>
<keyword evidence="4 5" id="KW-0408">Iron</keyword>
<keyword evidence="5 6" id="KW-0349">Heme</keyword>
<keyword evidence="3 6" id="KW-0560">Oxidoreductase</keyword>
<comment type="similarity">
    <text evidence="6">Belongs to the cytochrome P450 family.</text>
</comment>
<dbReference type="GO" id="GO:0044550">
    <property type="term" value="P:secondary metabolite biosynthetic process"/>
    <property type="evidence" value="ECO:0007669"/>
    <property type="project" value="UniProtKB-ARBA"/>
</dbReference>
<evidence type="ECO:0000313" key="8">
    <source>
        <dbReference type="Proteomes" id="UP000245383"/>
    </source>
</evidence>
<evidence type="ECO:0008006" key="9">
    <source>
        <dbReference type="Google" id="ProtNLM"/>
    </source>
</evidence>
<gene>
    <name evidence="7" type="ORF">BB561_000145</name>
</gene>
<dbReference type="PRINTS" id="PR00463">
    <property type="entry name" value="EP450I"/>
</dbReference>
<comment type="caution">
    <text evidence="7">The sequence shown here is derived from an EMBL/GenBank/DDBJ whole genome shotgun (WGS) entry which is preliminary data.</text>
</comment>
<dbReference type="PRINTS" id="PR00385">
    <property type="entry name" value="P450"/>
</dbReference>
<keyword evidence="8" id="KW-1185">Reference proteome</keyword>
<comment type="cofactor">
    <cofactor evidence="1 5">
        <name>heme</name>
        <dbReference type="ChEBI" id="CHEBI:30413"/>
    </cofactor>
</comment>
<protein>
    <recommendedName>
        <fullName evidence="9">Cytochrome P450</fullName>
    </recommendedName>
</protein>
<dbReference type="AlphaFoldDB" id="A0A2T9Z0I1"/>
<evidence type="ECO:0000256" key="3">
    <source>
        <dbReference type="ARBA" id="ARBA00023002"/>
    </source>
</evidence>
<sequence length="521" mass="60448">MYQSFVKLIFQHLIDPATHSKFWIKLLCSYAFYKTAYLCLFDPLRHVPGPWWSRFTSIPYQLERGLGTIDRYSHSIHLKYGKTVRVGPTEVSVSKNKDVKQILSSYRYRKSDLYKLSMAVKENMITTLDETFNRTRRRQVAPAFSHSGLDTVEDLILQVGIIALKKKLDEELVKGKGEYKINYYSVFQCVTADIIGELSFGKSFDAIKNEGHDILKWVQSFMKISVLCVIFPLTMKIPFFFPGLKYDREMLINYTAKSIKNRCDEIESNVYKPNRIDILQMYITSNNPDGTKLSEDDLVSESLLMLLAGTDTSSVTMSWLLHFYTLYPSIYKKVVREIDEFFPDRSKIIRYKDAQKKLVYFIATVYECMRLKPALSGVLPRTSSNEGIQLSDYYIPPNIELFLVVEVANCDETVWDSPNKYMPERFLNEKGKSLTKELVTFSSGVRICPGRNLAWVEILTVMPNFIRDYEIRLMPDSFYRPDNIDANRDNEPLLFEDYVLGTRGISNYKNVCNVIISKRLT</sequence>
<dbReference type="PANTHER" id="PTHR24305">
    <property type="entry name" value="CYTOCHROME P450"/>
    <property type="match status" value="1"/>
</dbReference>
<dbReference type="STRING" id="133385.A0A2T9Z0I1"/>
<evidence type="ECO:0000256" key="1">
    <source>
        <dbReference type="ARBA" id="ARBA00001971"/>
    </source>
</evidence>
<dbReference type="Pfam" id="PF00067">
    <property type="entry name" value="p450"/>
    <property type="match status" value="1"/>
</dbReference>
<dbReference type="PANTHER" id="PTHR24305:SF235">
    <property type="entry name" value="CYTOCHROME P450 MONOOXYGENASE APDB-RELATED"/>
    <property type="match status" value="1"/>
</dbReference>
<dbReference type="GO" id="GO:0020037">
    <property type="term" value="F:heme binding"/>
    <property type="evidence" value="ECO:0007669"/>
    <property type="project" value="InterPro"/>
</dbReference>
<keyword evidence="2 5" id="KW-0479">Metal-binding</keyword>
<proteinExistence type="inferred from homology"/>